<dbReference type="SUPFAM" id="SSF53448">
    <property type="entry name" value="Nucleotide-diphospho-sugar transferases"/>
    <property type="match status" value="1"/>
</dbReference>
<dbReference type="PANTHER" id="PTHR43630:SF1">
    <property type="entry name" value="POLY-BETA-1,6-N-ACETYL-D-GLUCOSAMINE SYNTHASE"/>
    <property type="match status" value="1"/>
</dbReference>
<dbReference type="Proteomes" id="UP000326380">
    <property type="component" value="Unassembled WGS sequence"/>
</dbReference>
<dbReference type="EMBL" id="VTWU01000004">
    <property type="protein sequence ID" value="KAA9332204.1"/>
    <property type="molecule type" value="Genomic_DNA"/>
</dbReference>
<reference evidence="6 7" key="1">
    <citation type="submission" date="2019-09" db="EMBL/GenBank/DDBJ databases">
        <title>Genome sequence of Hymenobacter sp. M3.</title>
        <authorList>
            <person name="Srinivasan S."/>
        </authorList>
    </citation>
    <scope>NUCLEOTIDE SEQUENCE [LARGE SCALE GENOMIC DNA]</scope>
    <source>
        <strain evidence="6 7">M3</strain>
    </source>
</reference>
<feature type="domain" description="Glycosyltransferase 2-like" evidence="5">
    <location>
        <begin position="64"/>
        <end position="198"/>
    </location>
</feature>
<keyword evidence="4" id="KW-0472">Membrane</keyword>
<gene>
    <name evidence="6" type="ORF">F0P96_12025</name>
</gene>
<evidence type="ECO:0000256" key="4">
    <source>
        <dbReference type="SAM" id="Phobius"/>
    </source>
</evidence>
<evidence type="ECO:0000313" key="6">
    <source>
        <dbReference type="EMBL" id="KAA9332204.1"/>
    </source>
</evidence>
<dbReference type="AlphaFoldDB" id="A0AA88FHD3"/>
<proteinExistence type="inferred from homology"/>
<feature type="transmembrane region" description="Helical" evidence="4">
    <location>
        <begin position="20"/>
        <end position="41"/>
    </location>
</feature>
<name>A0AA88FHD3_9BACT</name>
<sequence>MATFARLSPRPAALPVHFSPAIWLLVAAVLVQLAYAAYYFWPFAARQTPDVEPAPAHEQERGVSIIVAARNALEQLRHLMPILLTQDYPRFEIVLVDDRSDDDTGLYAQQLTQYYPNVRLVTVGRTPEGLAPKKYALTLGIKVARYPYLLFTDADCVPTTNQWVRHMARAFDSGADIVLGYGPYAEAPGFLNRLVRFETLLTGLQYLSFAERGQPYMGVGRNLGYSQATFFATKGFASHIRSLSGDDDLLVQDAVALGKTAAVVTHPAAQTVSEAPAGWGQWWTQKRRHMSAGSRYRTTDRLRIGTFMLANGLFYLATLGALFFSPVDWIPLGIAWLVRTSTVVAAYAGASRRLQDRQSVALLPVLDAAYFLAYFLLTASLVLYRKPSRWK</sequence>
<organism evidence="6 7">
    <name type="scientific">Hymenobacter busanensis</name>
    <dbReference type="NCBI Taxonomy" id="2607656"/>
    <lineage>
        <taxon>Bacteria</taxon>
        <taxon>Pseudomonadati</taxon>
        <taxon>Bacteroidota</taxon>
        <taxon>Cytophagia</taxon>
        <taxon>Cytophagales</taxon>
        <taxon>Hymenobacteraceae</taxon>
        <taxon>Hymenobacter</taxon>
    </lineage>
</organism>
<dbReference type="InterPro" id="IPR029044">
    <property type="entry name" value="Nucleotide-diphossugar_trans"/>
</dbReference>
<feature type="transmembrane region" description="Helical" evidence="4">
    <location>
        <begin position="329"/>
        <end position="348"/>
    </location>
</feature>
<feature type="transmembrane region" description="Helical" evidence="4">
    <location>
        <begin position="304"/>
        <end position="323"/>
    </location>
</feature>
<evidence type="ECO:0000256" key="2">
    <source>
        <dbReference type="ARBA" id="ARBA00022676"/>
    </source>
</evidence>
<keyword evidence="3" id="KW-0808">Transferase</keyword>
<evidence type="ECO:0000259" key="5">
    <source>
        <dbReference type="Pfam" id="PF00535"/>
    </source>
</evidence>
<protein>
    <submittedName>
        <fullName evidence="6">Glycosyltransferase</fullName>
    </submittedName>
</protein>
<keyword evidence="7" id="KW-1185">Reference proteome</keyword>
<evidence type="ECO:0000256" key="3">
    <source>
        <dbReference type="ARBA" id="ARBA00022679"/>
    </source>
</evidence>
<keyword evidence="4" id="KW-0812">Transmembrane</keyword>
<comment type="caution">
    <text evidence="6">The sequence shown here is derived from an EMBL/GenBank/DDBJ whole genome shotgun (WGS) entry which is preliminary data.</text>
</comment>
<dbReference type="GO" id="GO:0016757">
    <property type="term" value="F:glycosyltransferase activity"/>
    <property type="evidence" value="ECO:0007669"/>
    <property type="project" value="UniProtKB-KW"/>
</dbReference>
<evidence type="ECO:0000313" key="7">
    <source>
        <dbReference type="Proteomes" id="UP000326380"/>
    </source>
</evidence>
<dbReference type="Pfam" id="PF00535">
    <property type="entry name" value="Glycos_transf_2"/>
    <property type="match status" value="1"/>
</dbReference>
<evidence type="ECO:0000256" key="1">
    <source>
        <dbReference type="ARBA" id="ARBA00006739"/>
    </source>
</evidence>
<feature type="transmembrane region" description="Helical" evidence="4">
    <location>
        <begin position="360"/>
        <end position="384"/>
    </location>
</feature>
<comment type="similarity">
    <text evidence="1">Belongs to the glycosyltransferase 2 family.</text>
</comment>
<keyword evidence="2" id="KW-0328">Glycosyltransferase</keyword>
<keyword evidence="4" id="KW-1133">Transmembrane helix</keyword>
<dbReference type="Gene3D" id="3.90.550.10">
    <property type="entry name" value="Spore Coat Polysaccharide Biosynthesis Protein SpsA, Chain A"/>
    <property type="match status" value="1"/>
</dbReference>
<dbReference type="InterPro" id="IPR001173">
    <property type="entry name" value="Glyco_trans_2-like"/>
</dbReference>
<accession>A0AA88FHD3</accession>
<dbReference type="PANTHER" id="PTHR43630">
    <property type="entry name" value="POLY-BETA-1,6-N-ACETYL-D-GLUCOSAMINE SYNTHASE"/>
    <property type="match status" value="1"/>
</dbReference>